<dbReference type="AlphaFoldDB" id="A0A382XD29"/>
<dbReference type="PROSITE" id="PS51257">
    <property type="entry name" value="PROKAR_LIPOPROTEIN"/>
    <property type="match status" value="1"/>
</dbReference>
<proteinExistence type="predicted"/>
<reference evidence="1" key="1">
    <citation type="submission" date="2018-05" db="EMBL/GenBank/DDBJ databases">
        <authorList>
            <person name="Lanie J.A."/>
            <person name="Ng W.-L."/>
            <person name="Kazmierczak K.M."/>
            <person name="Andrzejewski T.M."/>
            <person name="Davidsen T.M."/>
            <person name="Wayne K.J."/>
            <person name="Tettelin H."/>
            <person name="Glass J.I."/>
            <person name="Rusch D."/>
            <person name="Podicherti R."/>
            <person name="Tsui H.-C.T."/>
            <person name="Winkler M.E."/>
        </authorList>
    </citation>
    <scope>NUCLEOTIDE SEQUENCE</scope>
</reference>
<protein>
    <submittedName>
        <fullName evidence="1">Uncharacterized protein</fullName>
    </submittedName>
</protein>
<accession>A0A382XD29</accession>
<dbReference type="EMBL" id="UINC01166365">
    <property type="protein sequence ID" value="SVD68278.1"/>
    <property type="molecule type" value="Genomic_DNA"/>
</dbReference>
<organism evidence="1">
    <name type="scientific">marine metagenome</name>
    <dbReference type="NCBI Taxonomy" id="408172"/>
    <lineage>
        <taxon>unclassified sequences</taxon>
        <taxon>metagenomes</taxon>
        <taxon>ecological metagenomes</taxon>
    </lineage>
</organism>
<sequence>MKKYLALISIVISFACFANEGPEEITVIGSYIDLES</sequence>
<name>A0A382XD29_9ZZZZ</name>
<feature type="non-terminal residue" evidence="1">
    <location>
        <position position="36"/>
    </location>
</feature>
<gene>
    <name evidence="1" type="ORF">METZ01_LOCUS421132</name>
</gene>
<evidence type="ECO:0000313" key="1">
    <source>
        <dbReference type="EMBL" id="SVD68278.1"/>
    </source>
</evidence>